<accession>A0A6N2TSR3</accession>
<proteinExistence type="predicted"/>
<dbReference type="AlphaFoldDB" id="A0A6N2TSR3"/>
<reference evidence="1" key="1">
    <citation type="submission" date="2019-11" db="EMBL/GenBank/DDBJ databases">
        <authorList>
            <person name="Feng L."/>
        </authorList>
    </citation>
    <scope>NUCLEOTIDE SEQUENCE</scope>
    <source>
        <strain evidence="1">BAdolescentisLFYP80</strain>
    </source>
</reference>
<dbReference type="RefSeq" id="WP_156567661.1">
    <property type="nucleotide sequence ID" value="NZ_CACRSR010000013.1"/>
</dbReference>
<evidence type="ECO:0000313" key="1">
    <source>
        <dbReference type="EMBL" id="VYT07643.1"/>
    </source>
</evidence>
<gene>
    <name evidence="1" type="ORF">BALFYP80_01536</name>
</gene>
<name>A0A6N2TSR3_BIFAD</name>
<organism evidence="1">
    <name type="scientific">Bifidobacterium adolescentis</name>
    <dbReference type="NCBI Taxonomy" id="1680"/>
    <lineage>
        <taxon>Bacteria</taxon>
        <taxon>Bacillati</taxon>
        <taxon>Actinomycetota</taxon>
        <taxon>Actinomycetes</taxon>
        <taxon>Bifidobacteriales</taxon>
        <taxon>Bifidobacteriaceae</taxon>
        <taxon>Bifidobacterium</taxon>
    </lineage>
</organism>
<dbReference type="EMBL" id="CACRSR010000013">
    <property type="protein sequence ID" value="VYT07643.1"/>
    <property type="molecule type" value="Genomic_DNA"/>
</dbReference>
<sequence length="101" mass="10866">MNENKPKVATWVLCVDIDPDNNPEYDPMFVAALDMPLDGGLIGVTLPGNRLGKATALAARIACQSIDVALKRHIERGGSDTVEMVDGLHIDPMGDIRDGRP</sequence>
<protein>
    <submittedName>
        <fullName evidence="1">Uncharacterized protein</fullName>
    </submittedName>
</protein>